<dbReference type="AlphaFoldDB" id="A0AAV9S7M0"/>
<feature type="region of interest" description="Disordered" evidence="1">
    <location>
        <begin position="93"/>
        <end position="166"/>
    </location>
</feature>
<gene>
    <name evidence="3" type="ORF">CRENBAI_008668</name>
</gene>
<proteinExistence type="predicted"/>
<protein>
    <submittedName>
        <fullName evidence="3">Uncharacterized protein</fullName>
    </submittedName>
</protein>
<organism evidence="3 4">
    <name type="scientific">Crenichthys baileyi</name>
    <name type="common">White River springfish</name>
    <dbReference type="NCBI Taxonomy" id="28760"/>
    <lineage>
        <taxon>Eukaryota</taxon>
        <taxon>Metazoa</taxon>
        <taxon>Chordata</taxon>
        <taxon>Craniata</taxon>
        <taxon>Vertebrata</taxon>
        <taxon>Euteleostomi</taxon>
        <taxon>Actinopterygii</taxon>
        <taxon>Neopterygii</taxon>
        <taxon>Teleostei</taxon>
        <taxon>Neoteleostei</taxon>
        <taxon>Acanthomorphata</taxon>
        <taxon>Ovalentaria</taxon>
        <taxon>Atherinomorphae</taxon>
        <taxon>Cyprinodontiformes</taxon>
        <taxon>Goodeidae</taxon>
        <taxon>Crenichthys</taxon>
    </lineage>
</organism>
<accession>A0AAV9S7M0</accession>
<evidence type="ECO:0000256" key="2">
    <source>
        <dbReference type="SAM" id="Phobius"/>
    </source>
</evidence>
<feature type="transmembrane region" description="Helical" evidence="2">
    <location>
        <begin position="7"/>
        <end position="26"/>
    </location>
</feature>
<sequence>MRLKLPAACFILEIILIILFGVLVEYDHDTDAKLFNKDMTDSKANEHHGHAAGTSHNISSHNAEYENDFYYRYPKPDSVKVCICTKHLRTDAKTQTLTRKPHTQPPITKAPHPPPLTQAVAPTFNELQRSHRQSEEEGDERGRHTQEPSDSHMTPGDGPHPPVTQQGQVLEAPETCASPAPMAVVVILCLNQAGIKMMFFSYMVHVEKVLSWMPFLTQPYSFIRASDQHK</sequence>
<name>A0AAV9S7M0_9TELE</name>
<evidence type="ECO:0000313" key="3">
    <source>
        <dbReference type="EMBL" id="KAK5617281.1"/>
    </source>
</evidence>
<keyword evidence="4" id="KW-1185">Reference proteome</keyword>
<evidence type="ECO:0000313" key="4">
    <source>
        <dbReference type="Proteomes" id="UP001311232"/>
    </source>
</evidence>
<comment type="caution">
    <text evidence="3">The sequence shown here is derived from an EMBL/GenBank/DDBJ whole genome shotgun (WGS) entry which is preliminary data.</text>
</comment>
<evidence type="ECO:0000256" key="1">
    <source>
        <dbReference type="SAM" id="MobiDB-lite"/>
    </source>
</evidence>
<feature type="compositionally biased region" description="Basic and acidic residues" evidence="1">
    <location>
        <begin position="128"/>
        <end position="150"/>
    </location>
</feature>
<dbReference type="Proteomes" id="UP001311232">
    <property type="component" value="Unassembled WGS sequence"/>
</dbReference>
<keyword evidence="2" id="KW-0472">Membrane</keyword>
<keyword evidence="2" id="KW-0812">Transmembrane</keyword>
<dbReference type="EMBL" id="JAHHUM010000753">
    <property type="protein sequence ID" value="KAK5617281.1"/>
    <property type="molecule type" value="Genomic_DNA"/>
</dbReference>
<reference evidence="3 4" key="1">
    <citation type="submission" date="2021-06" db="EMBL/GenBank/DDBJ databases">
        <authorList>
            <person name="Palmer J.M."/>
        </authorList>
    </citation>
    <scope>NUCLEOTIDE SEQUENCE [LARGE SCALE GENOMIC DNA]</scope>
    <source>
        <strain evidence="3 4">MEX-2019</strain>
        <tissue evidence="3">Muscle</tissue>
    </source>
</reference>
<keyword evidence="2" id="KW-1133">Transmembrane helix</keyword>